<dbReference type="NCBIfam" id="TIGR03144">
    <property type="entry name" value="cytochr_II_ccsB"/>
    <property type="match status" value="1"/>
</dbReference>
<evidence type="ECO:0000259" key="7">
    <source>
        <dbReference type="Pfam" id="PF01578"/>
    </source>
</evidence>
<feature type="transmembrane region" description="Helical" evidence="6">
    <location>
        <begin position="6"/>
        <end position="29"/>
    </location>
</feature>
<dbReference type="HAMAP" id="MF_01391">
    <property type="entry name" value="CytC_CcsA"/>
    <property type="match status" value="1"/>
</dbReference>
<comment type="subunit">
    <text evidence="6">May interact with Ccs1.</text>
</comment>
<comment type="subcellular location">
    <subcellularLocation>
        <location evidence="1">Membrane</location>
        <topology evidence="1">Multi-pass membrane protein</topology>
    </subcellularLocation>
    <subcellularLocation>
        <location evidence="6">Plastid</location>
        <location evidence="6">Chloroplast thylakoid membrane</location>
        <topology evidence="6">Multi-pass membrane protein</topology>
    </subcellularLocation>
</comment>
<name>A0A097KL37_9CHLO</name>
<dbReference type="InterPro" id="IPR045062">
    <property type="entry name" value="Cyt_c_biogenesis_CcsA/CcmC"/>
</dbReference>
<gene>
    <name evidence="6 8" type="primary">ccsA</name>
</gene>
<evidence type="ECO:0000256" key="6">
    <source>
        <dbReference type="HAMAP-Rule" id="MF_01391"/>
    </source>
</evidence>
<feature type="transmembrane region" description="Helical" evidence="6">
    <location>
        <begin position="131"/>
        <end position="164"/>
    </location>
</feature>
<feature type="domain" description="Cytochrome c assembly protein" evidence="7">
    <location>
        <begin position="65"/>
        <end position="295"/>
    </location>
</feature>
<proteinExistence type="inferred from homology"/>
<dbReference type="GO" id="GO:0005886">
    <property type="term" value="C:plasma membrane"/>
    <property type="evidence" value="ECO:0007669"/>
    <property type="project" value="TreeGrafter"/>
</dbReference>
<sequence>MIFNENFFINVSFVNLFVNCFISWILYNFKNQYSKILILLNCTASICLIIFFFERWFNSHHFPISNLYESLIFLSFCINLGIFWLYLVTKNLLLYCLSSPWPLLINAFGSFCLSSNLQKISPLIPALKSNWLLMHVTVMIISYSTLIIGSLLAICFVVVSFLFLQKKNVEQSQNIFYSLANFSISPKINDEEQNIFNLLDILDNLSYRFIGLSFPFLTIGIISGAVWANETWGSYWNWDPKETWALITWLVFAIYLHSRLISGKTGGSPALIASFGFIVVWVCYLGVNLLGKGLHSYGWFN</sequence>
<keyword evidence="5 6" id="KW-0472">Membrane</keyword>
<evidence type="ECO:0000256" key="1">
    <source>
        <dbReference type="ARBA" id="ARBA00004141"/>
    </source>
</evidence>
<feature type="transmembrane region" description="Helical" evidence="6">
    <location>
        <begin position="36"/>
        <end position="53"/>
    </location>
</feature>
<evidence type="ECO:0000256" key="4">
    <source>
        <dbReference type="ARBA" id="ARBA00022989"/>
    </source>
</evidence>
<evidence type="ECO:0000256" key="5">
    <source>
        <dbReference type="ARBA" id="ARBA00023136"/>
    </source>
</evidence>
<keyword evidence="8" id="KW-0934">Plastid</keyword>
<feature type="transmembrane region" description="Helical" evidence="6">
    <location>
        <begin position="243"/>
        <end position="258"/>
    </location>
</feature>
<dbReference type="EMBL" id="KM462867">
    <property type="protein sequence ID" value="AIT93883.1"/>
    <property type="molecule type" value="Genomic_DNA"/>
</dbReference>
<evidence type="ECO:0000256" key="3">
    <source>
        <dbReference type="ARBA" id="ARBA00022748"/>
    </source>
</evidence>
<dbReference type="PANTHER" id="PTHR30071">
    <property type="entry name" value="HEME EXPORTER PROTEIN C"/>
    <property type="match status" value="1"/>
</dbReference>
<accession>A0A097KL37</accession>
<keyword evidence="4 6" id="KW-1133">Transmembrane helix</keyword>
<comment type="function">
    <text evidence="6">Required during biogenesis of c-type cytochromes (cytochrome c6 and cytochrome f) at the step of heme attachment.</text>
</comment>
<feature type="transmembrane region" description="Helical" evidence="6">
    <location>
        <begin position="270"/>
        <end position="291"/>
    </location>
</feature>
<dbReference type="AlphaFoldDB" id="A0A097KL37"/>
<feature type="transmembrane region" description="Helical" evidence="6">
    <location>
        <begin position="65"/>
        <end position="85"/>
    </location>
</feature>
<dbReference type="GO" id="GO:0009535">
    <property type="term" value="C:chloroplast thylakoid membrane"/>
    <property type="evidence" value="ECO:0007669"/>
    <property type="project" value="UniProtKB-SubCell"/>
</dbReference>
<dbReference type="PANTHER" id="PTHR30071:SF1">
    <property type="entry name" value="CYTOCHROME B_B6 PROTEIN-RELATED"/>
    <property type="match status" value="1"/>
</dbReference>
<feature type="transmembrane region" description="Helical" evidence="6">
    <location>
        <begin position="209"/>
        <end position="228"/>
    </location>
</feature>
<keyword evidence="2 6" id="KW-0812">Transmembrane</keyword>
<protein>
    <recommendedName>
        <fullName evidence="6">Cytochrome c biogenesis protein CcsA</fullName>
    </recommendedName>
</protein>
<geneLocation type="chloroplast" evidence="8"/>
<dbReference type="GO" id="GO:0017004">
    <property type="term" value="P:cytochrome complex assembly"/>
    <property type="evidence" value="ECO:0007669"/>
    <property type="project" value="UniProtKB-UniRule"/>
</dbReference>
<reference evidence="8" key="1">
    <citation type="journal article" date="2014" name="BMC Evol. Biol.">
        <title>Chloroplast phylogenomic analysis resolves deep-level relationships within the green algal class Trebouxiophyceae.</title>
        <authorList>
            <person name="Lemieux C."/>
            <person name="Otis C."/>
            <person name="Turmel M."/>
        </authorList>
    </citation>
    <scope>NUCLEOTIDE SEQUENCE</scope>
</reference>
<dbReference type="InterPro" id="IPR017562">
    <property type="entry name" value="Cyt_c_biogenesis_CcsA"/>
</dbReference>
<organism evidence="8">
    <name type="scientific">Pedinomonas tuberculata</name>
    <dbReference type="NCBI Taxonomy" id="160064"/>
    <lineage>
        <taxon>Eukaryota</taxon>
        <taxon>Viridiplantae</taxon>
        <taxon>Chlorophyta</taxon>
        <taxon>core chlorophytes</taxon>
        <taxon>Pedinophyceae</taxon>
        <taxon>Pedinomonadales</taxon>
        <taxon>Pedinomonadaceae</taxon>
        <taxon>Pedinomonas</taxon>
    </lineage>
</organism>
<dbReference type="RefSeq" id="YP_009105323.1">
    <property type="nucleotide sequence ID" value="NC_025530.1"/>
</dbReference>
<keyword evidence="8" id="KW-0150">Chloroplast</keyword>
<dbReference type="GO" id="GO:0020037">
    <property type="term" value="F:heme binding"/>
    <property type="evidence" value="ECO:0007669"/>
    <property type="project" value="InterPro"/>
</dbReference>
<comment type="similarity">
    <text evidence="6">Belongs to the CcmF/CycK/Ccl1/NrfE/CcsA family.</text>
</comment>
<dbReference type="Pfam" id="PF01578">
    <property type="entry name" value="Cytochrom_C_asm"/>
    <property type="match status" value="1"/>
</dbReference>
<evidence type="ECO:0000256" key="2">
    <source>
        <dbReference type="ARBA" id="ARBA00022692"/>
    </source>
</evidence>
<dbReference type="InterPro" id="IPR002541">
    <property type="entry name" value="Cyt_c_assembly"/>
</dbReference>
<evidence type="ECO:0000313" key="8">
    <source>
        <dbReference type="EMBL" id="AIT93883.1"/>
    </source>
</evidence>
<dbReference type="GeneID" id="22159106"/>
<keyword evidence="6" id="KW-0793">Thylakoid</keyword>
<keyword evidence="3 6" id="KW-0201">Cytochrome c-type biogenesis</keyword>